<protein>
    <submittedName>
        <fullName evidence="2">GNAT family N-acetyltransferase</fullName>
    </submittedName>
</protein>
<dbReference type="GO" id="GO:0016747">
    <property type="term" value="F:acyltransferase activity, transferring groups other than amino-acyl groups"/>
    <property type="evidence" value="ECO:0007669"/>
    <property type="project" value="InterPro"/>
</dbReference>
<comment type="caution">
    <text evidence="2">The sequence shown here is derived from an EMBL/GenBank/DDBJ whole genome shotgun (WGS) entry which is preliminary data.</text>
</comment>
<dbReference type="PANTHER" id="PTHR43072">
    <property type="entry name" value="N-ACETYLTRANSFERASE"/>
    <property type="match status" value="1"/>
</dbReference>
<name>A0A927CEY8_9BACL</name>
<dbReference type="SUPFAM" id="SSF55729">
    <property type="entry name" value="Acyl-CoA N-acyltransferases (Nat)"/>
    <property type="match status" value="1"/>
</dbReference>
<dbReference type="Proteomes" id="UP000639396">
    <property type="component" value="Unassembled WGS sequence"/>
</dbReference>
<dbReference type="AlphaFoldDB" id="A0A927CEY8"/>
<dbReference type="InterPro" id="IPR016181">
    <property type="entry name" value="Acyl_CoA_acyltransferase"/>
</dbReference>
<dbReference type="Pfam" id="PF00583">
    <property type="entry name" value="Acetyltransf_1"/>
    <property type="match status" value="1"/>
</dbReference>
<organism evidence="2 3">
    <name type="scientific">Paenibacillus oceani</name>
    <dbReference type="NCBI Taxonomy" id="2772510"/>
    <lineage>
        <taxon>Bacteria</taxon>
        <taxon>Bacillati</taxon>
        <taxon>Bacillota</taxon>
        <taxon>Bacilli</taxon>
        <taxon>Bacillales</taxon>
        <taxon>Paenibacillaceae</taxon>
        <taxon>Paenibacillus</taxon>
    </lineage>
</organism>
<dbReference type="PANTHER" id="PTHR43072:SF36">
    <property type="entry name" value="RIBOSOMAL-PROTEIN-ALANINE ACETYLTRANSFERASE"/>
    <property type="match status" value="1"/>
</dbReference>
<dbReference type="PIRSF" id="PIRSF037663">
    <property type="entry name" value="Acetyltransf_GNAT_prd"/>
    <property type="match status" value="1"/>
</dbReference>
<dbReference type="EMBL" id="JACXJA010000030">
    <property type="protein sequence ID" value="MBD2864550.1"/>
    <property type="molecule type" value="Genomic_DNA"/>
</dbReference>
<dbReference type="Gene3D" id="3.40.630.30">
    <property type="match status" value="1"/>
</dbReference>
<keyword evidence="3" id="KW-1185">Reference proteome</keyword>
<dbReference type="InterPro" id="IPR000182">
    <property type="entry name" value="GNAT_dom"/>
</dbReference>
<dbReference type="PROSITE" id="PS51186">
    <property type="entry name" value="GNAT"/>
    <property type="match status" value="1"/>
</dbReference>
<evidence type="ECO:0000259" key="1">
    <source>
        <dbReference type="PROSITE" id="PS51186"/>
    </source>
</evidence>
<proteinExistence type="predicted"/>
<feature type="domain" description="N-acetyltransferase" evidence="1">
    <location>
        <begin position="11"/>
        <end position="167"/>
    </location>
</feature>
<dbReference type="RefSeq" id="WP_190930172.1">
    <property type="nucleotide sequence ID" value="NZ_JACXJA010000030.1"/>
</dbReference>
<evidence type="ECO:0000313" key="3">
    <source>
        <dbReference type="Proteomes" id="UP000639396"/>
    </source>
</evidence>
<gene>
    <name evidence="2" type="ORF">IDH45_21400</name>
</gene>
<reference evidence="2" key="1">
    <citation type="submission" date="2020-09" db="EMBL/GenBank/DDBJ databases">
        <title>A novel bacterium of genus Paenibacillus, isolated from South China Sea.</title>
        <authorList>
            <person name="Huang H."/>
            <person name="Mo K."/>
            <person name="Hu Y."/>
        </authorList>
    </citation>
    <scope>NUCLEOTIDE SEQUENCE</scope>
    <source>
        <strain evidence="2">IB182363</strain>
    </source>
</reference>
<dbReference type="CDD" id="cd04301">
    <property type="entry name" value="NAT_SF"/>
    <property type="match status" value="1"/>
</dbReference>
<sequence>MERYPESRLLYAIREIEPDDCAPIRSVAEAWWGGPVESDCLTKWFFRHFRQTCFVAVKEGRIVGFVLGFLSQSLPDEAYIRLVMVAPDCRGTGIARALYDEFIETVRDLGRSAVVCVTAPSKSGSIAFHTRLGFRMDAQQRMAEGLPVCDDYDGRGGRRVVFRLELKDRV</sequence>
<dbReference type="InterPro" id="IPR017255">
    <property type="entry name" value="AcTrfase_GNAT_prd"/>
</dbReference>
<evidence type="ECO:0000313" key="2">
    <source>
        <dbReference type="EMBL" id="MBD2864550.1"/>
    </source>
</evidence>
<accession>A0A927CEY8</accession>